<comment type="similarity">
    <text evidence="1">Belongs to the SCC2/Nipped-B family.</text>
</comment>
<dbReference type="STRING" id="7375.A0A0L0BLA6"/>
<keyword evidence="1" id="KW-0131">Cell cycle</keyword>
<keyword evidence="1" id="KW-0677">Repeat</keyword>
<evidence type="ECO:0000313" key="4">
    <source>
        <dbReference type="EMBL" id="KNC20870.1"/>
    </source>
</evidence>
<evidence type="ECO:0000256" key="2">
    <source>
        <dbReference type="SAM" id="MobiDB-lite"/>
    </source>
</evidence>
<feature type="domain" description="Sister chromatid cohesion C-terminal" evidence="3">
    <location>
        <begin position="98"/>
        <end position="282"/>
    </location>
</feature>
<dbReference type="GO" id="GO:0071169">
    <property type="term" value="P:establishment of protein localization to chromatin"/>
    <property type="evidence" value="ECO:0007669"/>
    <property type="project" value="TreeGrafter"/>
</dbReference>
<organism evidence="4 5">
    <name type="scientific">Lucilia cuprina</name>
    <name type="common">Green bottle fly</name>
    <name type="synonym">Australian sheep blowfly</name>
    <dbReference type="NCBI Taxonomy" id="7375"/>
    <lineage>
        <taxon>Eukaryota</taxon>
        <taxon>Metazoa</taxon>
        <taxon>Ecdysozoa</taxon>
        <taxon>Arthropoda</taxon>
        <taxon>Hexapoda</taxon>
        <taxon>Insecta</taxon>
        <taxon>Pterygota</taxon>
        <taxon>Neoptera</taxon>
        <taxon>Endopterygota</taxon>
        <taxon>Diptera</taxon>
        <taxon>Brachycera</taxon>
        <taxon>Muscomorpha</taxon>
        <taxon>Oestroidea</taxon>
        <taxon>Calliphoridae</taxon>
        <taxon>Luciliinae</taxon>
        <taxon>Lucilia</taxon>
    </lineage>
</organism>
<feature type="compositionally biased region" description="Low complexity" evidence="2">
    <location>
        <begin position="514"/>
        <end position="531"/>
    </location>
</feature>
<comment type="caution">
    <text evidence="4">The sequence shown here is derived from an EMBL/GenBank/DDBJ whole genome shotgun (WGS) entry which is preliminary data.</text>
</comment>
<dbReference type="GO" id="GO:0010468">
    <property type="term" value="P:regulation of gene expression"/>
    <property type="evidence" value="ECO:0007669"/>
    <property type="project" value="InterPro"/>
</dbReference>
<reference evidence="4 5" key="1">
    <citation type="journal article" date="2015" name="Nat. Commun.">
        <title>Lucilia cuprina genome unlocks parasitic fly biology to underpin future interventions.</title>
        <authorList>
            <person name="Anstead C.A."/>
            <person name="Korhonen P.K."/>
            <person name="Young N.D."/>
            <person name="Hall R.S."/>
            <person name="Jex A.R."/>
            <person name="Murali S.C."/>
            <person name="Hughes D.S."/>
            <person name="Lee S.F."/>
            <person name="Perry T."/>
            <person name="Stroehlein A.J."/>
            <person name="Ansell B.R."/>
            <person name="Breugelmans B."/>
            <person name="Hofmann A."/>
            <person name="Qu J."/>
            <person name="Dugan S."/>
            <person name="Lee S.L."/>
            <person name="Chao H."/>
            <person name="Dinh H."/>
            <person name="Han Y."/>
            <person name="Doddapaneni H.V."/>
            <person name="Worley K.C."/>
            <person name="Muzny D.M."/>
            <person name="Ioannidis P."/>
            <person name="Waterhouse R.M."/>
            <person name="Zdobnov E.M."/>
            <person name="James P.J."/>
            <person name="Bagnall N.H."/>
            <person name="Kotze A.C."/>
            <person name="Gibbs R.A."/>
            <person name="Richards S."/>
            <person name="Batterham P."/>
            <person name="Gasser R.B."/>
        </authorList>
    </citation>
    <scope>NUCLEOTIDE SEQUENCE [LARGE SCALE GENOMIC DNA]</scope>
    <source>
        <strain evidence="4 5">LS</strain>
        <tissue evidence="4">Full body</tissue>
    </source>
</reference>
<dbReference type="SUPFAM" id="SSF48371">
    <property type="entry name" value="ARM repeat"/>
    <property type="match status" value="1"/>
</dbReference>
<dbReference type="GO" id="GO:0034087">
    <property type="term" value="P:establishment of mitotic sister chromatid cohesion"/>
    <property type="evidence" value="ECO:0007669"/>
    <property type="project" value="TreeGrafter"/>
</dbReference>
<dbReference type="GO" id="GO:0140588">
    <property type="term" value="P:chromatin looping"/>
    <property type="evidence" value="ECO:0007669"/>
    <property type="project" value="InterPro"/>
</dbReference>
<dbReference type="GO" id="GO:1990414">
    <property type="term" value="P:replication-born double-strand break repair via sister chromatid exchange"/>
    <property type="evidence" value="ECO:0007669"/>
    <property type="project" value="TreeGrafter"/>
</dbReference>
<dbReference type="InterPro" id="IPR033031">
    <property type="entry name" value="Scc2/Nipped-B"/>
</dbReference>
<feature type="region of interest" description="Disordered" evidence="2">
    <location>
        <begin position="460"/>
        <end position="482"/>
    </location>
</feature>
<dbReference type="Proteomes" id="UP000037069">
    <property type="component" value="Unassembled WGS sequence"/>
</dbReference>
<feature type="compositionally biased region" description="Acidic residues" evidence="2">
    <location>
        <begin position="550"/>
        <end position="559"/>
    </location>
</feature>
<dbReference type="GO" id="GO:0061775">
    <property type="term" value="F:cohesin loader activity"/>
    <property type="evidence" value="ECO:0007669"/>
    <property type="project" value="InterPro"/>
</dbReference>
<dbReference type="OrthoDB" id="418242at2759"/>
<comment type="subcellular location">
    <subcellularLocation>
        <location evidence="1">Nucleus</location>
    </subcellularLocation>
</comment>
<feature type="compositionally biased region" description="Basic residues" evidence="2">
    <location>
        <begin position="535"/>
        <end position="547"/>
    </location>
</feature>
<dbReference type="AlphaFoldDB" id="A0A0L0BLA6"/>
<feature type="region of interest" description="Disordered" evidence="2">
    <location>
        <begin position="509"/>
        <end position="559"/>
    </location>
</feature>
<proteinExistence type="inferred from homology"/>
<name>A0A0L0BLA6_LUCCU</name>
<dbReference type="GO" id="GO:0003682">
    <property type="term" value="F:chromatin binding"/>
    <property type="evidence" value="ECO:0007669"/>
    <property type="project" value="TreeGrafter"/>
</dbReference>
<dbReference type="PANTHER" id="PTHR21704">
    <property type="entry name" value="NIPPED-B-LIKE PROTEIN DELANGIN SCC2-RELATED"/>
    <property type="match status" value="1"/>
</dbReference>
<evidence type="ECO:0000313" key="5">
    <source>
        <dbReference type="Proteomes" id="UP000037069"/>
    </source>
</evidence>
<protein>
    <recommendedName>
        <fullName evidence="1">Nipped-B protein</fullName>
    </recommendedName>
</protein>
<feature type="region of interest" description="Disordered" evidence="2">
    <location>
        <begin position="399"/>
        <end position="418"/>
    </location>
</feature>
<evidence type="ECO:0000256" key="1">
    <source>
        <dbReference type="RuleBase" id="RU364107"/>
    </source>
</evidence>
<feature type="compositionally biased region" description="Basic and acidic residues" evidence="2">
    <location>
        <begin position="408"/>
        <end position="418"/>
    </location>
</feature>
<dbReference type="GO" id="GO:0090694">
    <property type="term" value="C:Scc2-Scc4 cohesin loading complex"/>
    <property type="evidence" value="ECO:0007669"/>
    <property type="project" value="TreeGrafter"/>
</dbReference>
<dbReference type="OMA" id="CKLESAH"/>
<dbReference type="PANTHER" id="PTHR21704:SF18">
    <property type="entry name" value="NIPPED-B-LIKE PROTEIN"/>
    <property type="match status" value="1"/>
</dbReference>
<dbReference type="InterPro" id="IPR024986">
    <property type="entry name" value="Nipped-B_C"/>
</dbReference>
<gene>
    <name evidence="4" type="ORF">FF38_04211</name>
</gene>
<sequence>MFFTQCSNYEIRKQSLIALGSFCVMNDDYLIRPELKQFYCDILSLDKSEPSIKIICMRNIWIYLTESEMYMYNKEKEWEKQSKNEDLKEMNDVSSGMASRVIQLYLQEILDCFLNRDDTVRLWAVKVVQIVLRQGLVHPVRMVPYLICLSTDCKLESAHRADALLKDIDRTYSGFVNMKVQFGLQLCFKLQEILQCSNKSKSNIIRGYVKRESDSMPTALNDFLYTLLRTTKPQRRALVQTVTKQFDDQKTSLRQMLFIADNLAYFPYVVQDEPLYLIHQIDLLISMAGTNILATFKECLKPNDNADDVLEDDDDEEDPEVLFKRLPDDVIEIQKCITSAQACMLLLILKEHLKDMYSLTDSKISRYSPSEPKIHEKAVSRKIVHDFNPKTTIDIIKKQQEHQSNCNTEKDDKKKQLSDEEKMDLVVKYLDFKQLMLKLDPDDADSDEEIRDKLKLNTYIKSGTSPTPSMIPSTGPLQSLNESGHAIDNAVHSPSPNKGGSYDIAIHTPVKDIPTTPSTRNPKTTTSSKTSAIRKQSHRSKRKKRKMVSSDEDEEYSDN</sequence>
<keyword evidence="5" id="KW-1185">Reference proteome</keyword>
<dbReference type="EMBL" id="JRES01001699">
    <property type="protein sequence ID" value="KNC20870.1"/>
    <property type="molecule type" value="Genomic_DNA"/>
</dbReference>
<accession>A0A0L0BLA6</accession>
<dbReference type="Pfam" id="PF12830">
    <property type="entry name" value="Nipped-B_C"/>
    <property type="match status" value="1"/>
</dbReference>
<evidence type="ECO:0000259" key="3">
    <source>
        <dbReference type="Pfam" id="PF12830"/>
    </source>
</evidence>
<keyword evidence="1" id="KW-0539">Nucleus</keyword>
<dbReference type="InterPro" id="IPR016024">
    <property type="entry name" value="ARM-type_fold"/>
</dbReference>